<dbReference type="AlphaFoldDB" id="A0A2G8KY48"/>
<keyword evidence="5" id="KW-1185">Reference proteome</keyword>
<dbReference type="InterPro" id="IPR016181">
    <property type="entry name" value="Acyl_CoA_acyltransferase"/>
</dbReference>
<dbReference type="OrthoDB" id="5959761at2759"/>
<dbReference type="GO" id="GO:0005737">
    <property type="term" value="C:cytoplasm"/>
    <property type="evidence" value="ECO:0007669"/>
    <property type="project" value="TreeGrafter"/>
</dbReference>
<dbReference type="Pfam" id="PF02100">
    <property type="entry name" value="ODC_AZ"/>
    <property type="match status" value="1"/>
</dbReference>
<evidence type="ECO:0000313" key="4">
    <source>
        <dbReference type="EMBL" id="PIK52911.1"/>
    </source>
</evidence>
<dbReference type="PANTHER" id="PTHR10279:SF10">
    <property type="entry name" value="ORNITHINE DECARBOXYLASE ANTIZYME"/>
    <property type="match status" value="1"/>
</dbReference>
<dbReference type="STRING" id="307972.A0A2G8KY48"/>
<gene>
    <name evidence="4" type="ORF">BSL78_10205</name>
</gene>
<dbReference type="GO" id="GO:0045732">
    <property type="term" value="P:positive regulation of protein catabolic process"/>
    <property type="evidence" value="ECO:0007669"/>
    <property type="project" value="TreeGrafter"/>
</dbReference>
<dbReference type="Gene3D" id="3.40.630.60">
    <property type="match status" value="1"/>
</dbReference>
<evidence type="ECO:0000256" key="3">
    <source>
        <dbReference type="ARBA" id="ARBA00022758"/>
    </source>
</evidence>
<dbReference type="InterPro" id="IPR002993">
    <property type="entry name" value="ODC_AZ"/>
</dbReference>
<comment type="caution">
    <text evidence="4">The sequence shown here is derived from an EMBL/GenBank/DDBJ whole genome shotgun (WGS) entry which is preliminary data.</text>
</comment>
<proteinExistence type="inferred from homology"/>
<dbReference type="GO" id="GO:0075523">
    <property type="term" value="P:viral translational frameshifting"/>
    <property type="evidence" value="ECO:0007669"/>
    <property type="project" value="UniProtKB-KW"/>
</dbReference>
<name>A0A2G8KY48_STIJA</name>
<dbReference type="Proteomes" id="UP000230750">
    <property type="component" value="Unassembled WGS sequence"/>
</dbReference>
<evidence type="ECO:0000313" key="5">
    <source>
        <dbReference type="Proteomes" id="UP000230750"/>
    </source>
</evidence>
<keyword evidence="3" id="KW-0688">Ribosomal frameshifting</keyword>
<dbReference type="GO" id="GO:0008073">
    <property type="term" value="F:ornithine decarboxylase inhibitor activity"/>
    <property type="evidence" value="ECO:0007669"/>
    <property type="project" value="InterPro"/>
</dbReference>
<organism evidence="4 5">
    <name type="scientific">Stichopus japonicus</name>
    <name type="common">Sea cucumber</name>
    <dbReference type="NCBI Taxonomy" id="307972"/>
    <lineage>
        <taxon>Eukaryota</taxon>
        <taxon>Metazoa</taxon>
        <taxon>Echinodermata</taxon>
        <taxon>Eleutherozoa</taxon>
        <taxon>Echinozoa</taxon>
        <taxon>Holothuroidea</taxon>
        <taxon>Aspidochirotacea</taxon>
        <taxon>Aspidochirotida</taxon>
        <taxon>Stichopodidae</taxon>
        <taxon>Apostichopus</taxon>
    </lineage>
</organism>
<comment type="similarity">
    <text evidence="1">Belongs to the ODC antizyme family.</text>
</comment>
<protein>
    <recommendedName>
        <fullName evidence="2">Ornithine decarboxylase antizyme</fullName>
    </recommendedName>
</protein>
<sequence>MPFTFLCHFFYHTGRAARITLSSWAVDRSGAPDVPSGLTNSATLLKAEKNSPTKEGLLASAFFASPGDGKGKVRFLTFLHQLGDKKAVVKWDTAVTRGMLYIQLPEDPLHECSRDSLVELLDVAEEFSSRAIVFFSKKRNDMKQLVRTFKFIGFDILPPSCDWIPTSQEFFFMSYEFG</sequence>
<dbReference type="SUPFAM" id="SSF55729">
    <property type="entry name" value="Acyl-CoA N-acyltransferases (Nat)"/>
    <property type="match status" value="1"/>
</dbReference>
<accession>A0A2G8KY48</accession>
<reference evidence="4 5" key="1">
    <citation type="journal article" date="2017" name="PLoS Biol.">
        <title>The sea cucumber genome provides insights into morphological evolution and visceral regeneration.</title>
        <authorList>
            <person name="Zhang X."/>
            <person name="Sun L."/>
            <person name="Yuan J."/>
            <person name="Sun Y."/>
            <person name="Gao Y."/>
            <person name="Zhang L."/>
            <person name="Li S."/>
            <person name="Dai H."/>
            <person name="Hamel J.F."/>
            <person name="Liu C."/>
            <person name="Yu Y."/>
            <person name="Liu S."/>
            <person name="Lin W."/>
            <person name="Guo K."/>
            <person name="Jin S."/>
            <person name="Xu P."/>
            <person name="Storey K.B."/>
            <person name="Huan P."/>
            <person name="Zhang T."/>
            <person name="Zhou Y."/>
            <person name="Zhang J."/>
            <person name="Lin C."/>
            <person name="Li X."/>
            <person name="Xing L."/>
            <person name="Huo D."/>
            <person name="Sun M."/>
            <person name="Wang L."/>
            <person name="Mercier A."/>
            <person name="Li F."/>
            <person name="Yang H."/>
            <person name="Xiang J."/>
        </authorList>
    </citation>
    <scope>NUCLEOTIDE SEQUENCE [LARGE SCALE GENOMIC DNA]</scope>
    <source>
        <strain evidence="4">Shaxun</strain>
        <tissue evidence="4">Muscle</tissue>
    </source>
</reference>
<dbReference type="PANTHER" id="PTHR10279">
    <property type="entry name" value="ORNITHINE DECARBOXYLASE ANTIZYME"/>
    <property type="match status" value="1"/>
</dbReference>
<dbReference type="GO" id="GO:0005634">
    <property type="term" value="C:nucleus"/>
    <property type="evidence" value="ECO:0007669"/>
    <property type="project" value="TreeGrafter"/>
</dbReference>
<dbReference type="EMBL" id="MRZV01000310">
    <property type="protein sequence ID" value="PIK52911.1"/>
    <property type="molecule type" value="Genomic_DNA"/>
</dbReference>
<evidence type="ECO:0000256" key="1">
    <source>
        <dbReference type="ARBA" id="ARBA00008796"/>
    </source>
</evidence>
<evidence type="ECO:0000256" key="2">
    <source>
        <dbReference type="ARBA" id="ARBA00017712"/>
    </source>
</evidence>
<dbReference type="InterPro" id="IPR038581">
    <property type="entry name" value="ODC_AZ_sf"/>
</dbReference>